<feature type="domain" description="HTH tetR-type" evidence="3">
    <location>
        <begin position="5"/>
        <end position="65"/>
    </location>
</feature>
<evidence type="ECO:0000256" key="2">
    <source>
        <dbReference type="PROSITE-ProRule" id="PRU00335"/>
    </source>
</evidence>
<reference evidence="4 5" key="1">
    <citation type="submission" date="2014-12" db="EMBL/GenBank/DDBJ databases">
        <title>Comparative genomics of the lactic acid bacteria isolated from the honey bee gut.</title>
        <authorList>
            <person name="Ellegaard K.M."/>
            <person name="Tamarit D."/>
            <person name="Javelind E."/>
            <person name="Olofsson T."/>
            <person name="Andersson S.G."/>
            <person name="Vasquez A."/>
        </authorList>
    </citation>
    <scope>NUCLEOTIDE SEQUENCE [LARGE SCALE GENOMIC DNA]</scope>
    <source>
        <strain evidence="4 5">Hon2</strain>
    </source>
</reference>
<dbReference type="InterPro" id="IPR001647">
    <property type="entry name" value="HTH_TetR"/>
</dbReference>
<name>A0A0F4KQB5_9LACO</name>
<sequence>MSNQRISKEQILQTAQQIIFDKGVKSLTFQSLAKALQIRSQSLYNYFRNLSDLIDQVGTIFMDNLYQQVIEGLVGLSGKAAFRRYAEIAHNYFESQGKMVELIYDVHNFSHDSQFYQAMARVLDLLNKLVASVHLRHMHNDSYVQTLISSVLGFTVIEIMGFLPLDSVKRQQQFEELLDLQLSEIVELPNKMERKRATQ</sequence>
<organism evidence="4 5">
    <name type="scientific">Bombilactobacillus mellis</name>
    <dbReference type="NCBI Taxonomy" id="1218508"/>
    <lineage>
        <taxon>Bacteria</taxon>
        <taxon>Bacillati</taxon>
        <taxon>Bacillota</taxon>
        <taxon>Bacilli</taxon>
        <taxon>Lactobacillales</taxon>
        <taxon>Lactobacillaceae</taxon>
        <taxon>Bombilactobacillus</taxon>
    </lineage>
</organism>
<dbReference type="Pfam" id="PF00440">
    <property type="entry name" value="TetR_N"/>
    <property type="match status" value="1"/>
</dbReference>
<keyword evidence="1 2" id="KW-0238">DNA-binding</keyword>
<dbReference type="RefSeq" id="WP_084232647.1">
    <property type="nucleotide sequence ID" value="NZ_JAAEDY010000007.1"/>
</dbReference>
<proteinExistence type="predicted"/>
<evidence type="ECO:0000313" key="5">
    <source>
        <dbReference type="Proteomes" id="UP000033695"/>
    </source>
</evidence>
<accession>A0A0F4KQB5</accession>
<dbReference type="HOGENOM" id="CLU_069356_43_1_9"/>
<protein>
    <submittedName>
        <fullName evidence="4">Transcriptional regulator</fullName>
    </submittedName>
</protein>
<feature type="DNA-binding region" description="H-T-H motif" evidence="2">
    <location>
        <begin position="28"/>
        <end position="47"/>
    </location>
</feature>
<dbReference type="STRING" id="1218508.JG29_15400"/>
<dbReference type="PROSITE" id="PS50977">
    <property type="entry name" value="HTH_TETR_2"/>
    <property type="match status" value="1"/>
</dbReference>
<dbReference type="Gene3D" id="1.10.357.10">
    <property type="entry name" value="Tetracycline Repressor, domain 2"/>
    <property type="match status" value="1"/>
</dbReference>
<evidence type="ECO:0000313" key="4">
    <source>
        <dbReference type="EMBL" id="KJY48194.1"/>
    </source>
</evidence>
<keyword evidence="5" id="KW-1185">Reference proteome</keyword>
<dbReference type="Gene3D" id="1.10.10.60">
    <property type="entry name" value="Homeodomain-like"/>
    <property type="match status" value="1"/>
</dbReference>
<dbReference type="SUPFAM" id="SSF46689">
    <property type="entry name" value="Homeodomain-like"/>
    <property type="match status" value="1"/>
</dbReference>
<dbReference type="GO" id="GO:0003677">
    <property type="term" value="F:DNA binding"/>
    <property type="evidence" value="ECO:0007669"/>
    <property type="project" value="UniProtKB-UniRule"/>
</dbReference>
<dbReference type="AlphaFoldDB" id="A0A0F4KQB5"/>
<gene>
    <name evidence="4" type="ORF">JG29_15400</name>
</gene>
<evidence type="ECO:0000256" key="1">
    <source>
        <dbReference type="ARBA" id="ARBA00023125"/>
    </source>
</evidence>
<dbReference type="InterPro" id="IPR009057">
    <property type="entry name" value="Homeodomain-like_sf"/>
</dbReference>
<dbReference type="PATRIC" id="fig|1218508.4.peg.1533"/>
<evidence type="ECO:0000259" key="3">
    <source>
        <dbReference type="PROSITE" id="PS50977"/>
    </source>
</evidence>
<comment type="caution">
    <text evidence="4">The sequence shown here is derived from an EMBL/GenBank/DDBJ whole genome shotgun (WGS) entry which is preliminary data.</text>
</comment>
<dbReference type="EMBL" id="JXBZ01000010">
    <property type="protein sequence ID" value="KJY48194.1"/>
    <property type="molecule type" value="Genomic_DNA"/>
</dbReference>
<dbReference type="Proteomes" id="UP000033695">
    <property type="component" value="Unassembled WGS sequence"/>
</dbReference>